<evidence type="ECO:0000256" key="1">
    <source>
        <dbReference type="ARBA" id="ARBA00004141"/>
    </source>
</evidence>
<reference evidence="4 5" key="1">
    <citation type="journal article" date="2024" name="Nat. Commun.">
        <title>Phylogenomics reveals the evolutionary origins of lichenization in chlorophyte algae.</title>
        <authorList>
            <person name="Puginier C."/>
            <person name="Libourel C."/>
            <person name="Otte J."/>
            <person name="Skaloud P."/>
            <person name="Haon M."/>
            <person name="Grisel S."/>
            <person name="Petersen M."/>
            <person name="Berrin J.G."/>
            <person name="Delaux P.M."/>
            <person name="Dal Grande F."/>
            <person name="Keller J."/>
        </authorList>
    </citation>
    <scope>NUCLEOTIDE SEQUENCE [LARGE SCALE GENOMIC DNA]</scope>
    <source>
        <strain evidence="4 5">SAG 2036</strain>
    </source>
</reference>
<dbReference type="Proteomes" id="UP001465755">
    <property type="component" value="Unassembled WGS sequence"/>
</dbReference>
<gene>
    <name evidence="4" type="ORF">WJX73_004257</name>
</gene>
<keyword evidence="2" id="KW-0812">Transmembrane</keyword>
<evidence type="ECO:0000256" key="2">
    <source>
        <dbReference type="SAM" id="Phobius"/>
    </source>
</evidence>
<protein>
    <recommendedName>
        <fullName evidence="3">Cyanobacterial aminoacyl-tRNA synthetase CAAD domain-containing protein</fullName>
    </recommendedName>
</protein>
<dbReference type="EMBL" id="JALJOQ010000232">
    <property type="protein sequence ID" value="KAK9788160.1"/>
    <property type="molecule type" value="Genomic_DNA"/>
</dbReference>
<comment type="subcellular location">
    <subcellularLocation>
        <location evidence="1">Membrane</location>
        <topology evidence="1">Multi-pass membrane protein</topology>
    </subcellularLocation>
</comment>
<dbReference type="InterPro" id="IPR025564">
    <property type="entry name" value="CAAD_dom"/>
</dbReference>
<evidence type="ECO:0000313" key="5">
    <source>
        <dbReference type="Proteomes" id="UP001465755"/>
    </source>
</evidence>
<accession>A0AAW1NNV4</accession>
<keyword evidence="2" id="KW-0472">Membrane</keyword>
<sequence>MALLQVGSSRLFKCNSSQPRLTAFKPSSAVSGRTRVVQVAATRNFNFKTRDTEREVKSEADAASTDFQNKAEEYLNSIQRRWDKVEEKPVAIAIGVTALVVIWAASGLVDRIDRLPLVGGLLELVGLLVTGWFVYRYLVFGPDRDELKQNLDKFLSKADGISS</sequence>
<keyword evidence="2" id="KW-1133">Transmembrane helix</keyword>
<evidence type="ECO:0000259" key="3">
    <source>
        <dbReference type="Pfam" id="PF14159"/>
    </source>
</evidence>
<proteinExistence type="predicted"/>
<feature type="domain" description="Cyanobacterial aminoacyl-tRNA synthetase CAAD" evidence="3">
    <location>
        <begin position="77"/>
        <end position="157"/>
    </location>
</feature>
<name>A0AAW1NNV4_9CHLO</name>
<keyword evidence="5" id="KW-1185">Reference proteome</keyword>
<evidence type="ECO:0000313" key="4">
    <source>
        <dbReference type="EMBL" id="KAK9788160.1"/>
    </source>
</evidence>
<dbReference type="PANTHER" id="PTHR33222:SF3">
    <property type="entry name" value="PROTEIN CURVATURE THYLAKOID 1C, CHLOROPLASTIC"/>
    <property type="match status" value="1"/>
</dbReference>
<dbReference type="InterPro" id="IPR033344">
    <property type="entry name" value="CURT1"/>
</dbReference>
<feature type="transmembrane region" description="Helical" evidence="2">
    <location>
        <begin position="90"/>
        <end position="109"/>
    </location>
</feature>
<dbReference type="PANTHER" id="PTHR33222">
    <property type="match status" value="1"/>
</dbReference>
<organism evidence="4 5">
    <name type="scientific">Symbiochloris irregularis</name>
    <dbReference type="NCBI Taxonomy" id="706552"/>
    <lineage>
        <taxon>Eukaryota</taxon>
        <taxon>Viridiplantae</taxon>
        <taxon>Chlorophyta</taxon>
        <taxon>core chlorophytes</taxon>
        <taxon>Trebouxiophyceae</taxon>
        <taxon>Trebouxiales</taxon>
        <taxon>Trebouxiaceae</taxon>
        <taxon>Symbiochloris</taxon>
    </lineage>
</organism>
<comment type="caution">
    <text evidence="4">The sequence shown here is derived from an EMBL/GenBank/DDBJ whole genome shotgun (WGS) entry which is preliminary data.</text>
</comment>
<dbReference type="GO" id="GO:0009535">
    <property type="term" value="C:chloroplast thylakoid membrane"/>
    <property type="evidence" value="ECO:0007669"/>
    <property type="project" value="TreeGrafter"/>
</dbReference>
<feature type="transmembrane region" description="Helical" evidence="2">
    <location>
        <begin position="115"/>
        <end position="135"/>
    </location>
</feature>
<dbReference type="AlphaFoldDB" id="A0AAW1NNV4"/>
<dbReference type="Pfam" id="PF14159">
    <property type="entry name" value="CAAD"/>
    <property type="match status" value="1"/>
</dbReference>